<accession>F4L7H0</accession>
<name>F4L7H0_HALH1</name>
<dbReference type="RefSeq" id="WP_013768671.1">
    <property type="nucleotide sequence ID" value="NC_015510.1"/>
</dbReference>
<gene>
    <name evidence="1" type="ordered locus">Halhy_6331</name>
</gene>
<dbReference type="STRING" id="760192.Halhy_6331"/>
<dbReference type="EMBL" id="CP002691">
    <property type="protein sequence ID" value="AEE54150.1"/>
    <property type="molecule type" value="Genomic_DNA"/>
</dbReference>
<dbReference type="HOGENOM" id="CLU_201112_0_0_10"/>
<reference evidence="1 2" key="1">
    <citation type="journal article" date="2011" name="Stand. Genomic Sci.">
        <title>Complete genome sequence of Haliscomenobacter hydrossis type strain (O).</title>
        <authorList>
            <consortium name="US DOE Joint Genome Institute (JGI-PGF)"/>
            <person name="Daligault H."/>
            <person name="Lapidus A."/>
            <person name="Zeytun A."/>
            <person name="Nolan M."/>
            <person name="Lucas S."/>
            <person name="Del Rio T.G."/>
            <person name="Tice H."/>
            <person name="Cheng J.F."/>
            <person name="Tapia R."/>
            <person name="Han C."/>
            <person name="Goodwin L."/>
            <person name="Pitluck S."/>
            <person name="Liolios K."/>
            <person name="Pagani I."/>
            <person name="Ivanova N."/>
            <person name="Huntemann M."/>
            <person name="Mavromatis K."/>
            <person name="Mikhailova N."/>
            <person name="Pati A."/>
            <person name="Chen A."/>
            <person name="Palaniappan K."/>
            <person name="Land M."/>
            <person name="Hauser L."/>
            <person name="Brambilla E.M."/>
            <person name="Rohde M."/>
            <person name="Verbarg S."/>
            <person name="Goker M."/>
            <person name="Bristow J."/>
            <person name="Eisen J.A."/>
            <person name="Markowitz V."/>
            <person name="Hugenholtz P."/>
            <person name="Kyrpides N.C."/>
            <person name="Klenk H.P."/>
            <person name="Woyke T."/>
        </authorList>
    </citation>
    <scope>NUCLEOTIDE SEQUENCE [LARGE SCALE GENOMIC DNA]</scope>
    <source>
        <strain evidence="2">ATCC 27775 / DSM 1100 / LMG 10767 / O</strain>
    </source>
</reference>
<evidence type="ECO:0000313" key="2">
    <source>
        <dbReference type="Proteomes" id="UP000008461"/>
    </source>
</evidence>
<reference key="2">
    <citation type="submission" date="2011-04" db="EMBL/GenBank/DDBJ databases">
        <title>Complete sequence of chromosome of Haliscomenobacter hydrossis DSM 1100.</title>
        <authorList>
            <consortium name="US DOE Joint Genome Institute (JGI-PGF)"/>
            <person name="Lucas S."/>
            <person name="Han J."/>
            <person name="Lapidus A."/>
            <person name="Bruce D."/>
            <person name="Goodwin L."/>
            <person name="Pitluck S."/>
            <person name="Peters L."/>
            <person name="Kyrpides N."/>
            <person name="Mavromatis K."/>
            <person name="Ivanova N."/>
            <person name="Ovchinnikova G."/>
            <person name="Pagani I."/>
            <person name="Daligault H."/>
            <person name="Detter J.C."/>
            <person name="Han C."/>
            <person name="Land M."/>
            <person name="Hauser L."/>
            <person name="Markowitz V."/>
            <person name="Cheng J.-F."/>
            <person name="Hugenholtz P."/>
            <person name="Woyke T."/>
            <person name="Wu D."/>
            <person name="Verbarg S."/>
            <person name="Frueling A."/>
            <person name="Brambilla E."/>
            <person name="Klenk H.-P."/>
            <person name="Eisen J.A."/>
        </authorList>
    </citation>
    <scope>NUCLEOTIDE SEQUENCE</scope>
    <source>
        <strain>DSM 1100</strain>
    </source>
</reference>
<keyword evidence="2" id="KW-1185">Reference proteome</keyword>
<evidence type="ECO:0000313" key="1">
    <source>
        <dbReference type="EMBL" id="AEE54150.1"/>
    </source>
</evidence>
<organism evidence="1 2">
    <name type="scientific">Haliscomenobacter hydrossis (strain ATCC 27775 / DSM 1100 / LMG 10767 / O)</name>
    <dbReference type="NCBI Taxonomy" id="760192"/>
    <lineage>
        <taxon>Bacteria</taxon>
        <taxon>Pseudomonadati</taxon>
        <taxon>Bacteroidota</taxon>
        <taxon>Saprospiria</taxon>
        <taxon>Saprospirales</taxon>
        <taxon>Haliscomenobacteraceae</taxon>
        <taxon>Haliscomenobacter</taxon>
    </lineage>
</organism>
<protein>
    <submittedName>
        <fullName evidence="1">Uncharacterized protein</fullName>
    </submittedName>
</protein>
<dbReference type="AlphaFoldDB" id="F4L7H0"/>
<dbReference type="Proteomes" id="UP000008461">
    <property type="component" value="Chromosome"/>
</dbReference>
<sequence length="58" mass="7075">MSKTKDPTYEDLRKELSDEENIKSFVFRNTMTAEERKQADEEFRKLRFESLKEMSDEH</sequence>
<proteinExistence type="predicted"/>
<dbReference type="KEGG" id="hhy:Halhy_6331"/>